<protein>
    <recommendedName>
        <fullName evidence="2">14-3-3 domain-containing protein</fullName>
    </recommendedName>
</protein>
<feature type="non-terminal residue" evidence="3">
    <location>
        <position position="1"/>
    </location>
</feature>
<dbReference type="SUPFAM" id="SSF48445">
    <property type="entry name" value="14-3-3 protein"/>
    <property type="match status" value="1"/>
</dbReference>
<dbReference type="InterPro" id="IPR036815">
    <property type="entry name" value="14-3-3_dom_sf"/>
</dbReference>
<proteinExistence type="inferred from homology"/>
<evidence type="ECO:0000256" key="1">
    <source>
        <dbReference type="ARBA" id="ARBA00006141"/>
    </source>
</evidence>
<dbReference type="Proteomes" id="UP000676336">
    <property type="component" value="Unassembled WGS sequence"/>
</dbReference>
<dbReference type="Pfam" id="PF00244">
    <property type="entry name" value="14-3-3"/>
    <property type="match status" value="1"/>
</dbReference>
<evidence type="ECO:0000259" key="2">
    <source>
        <dbReference type="Pfam" id="PF00244"/>
    </source>
</evidence>
<reference evidence="3" key="1">
    <citation type="submission" date="2021-02" db="EMBL/GenBank/DDBJ databases">
        <authorList>
            <person name="Nowell W R."/>
        </authorList>
    </citation>
    <scope>NUCLEOTIDE SEQUENCE</scope>
</reference>
<comment type="caution">
    <text evidence="3">The sequence shown here is derived from an EMBL/GenBank/DDBJ whole genome shotgun (WGS) entry which is preliminary data.</text>
</comment>
<dbReference type="AlphaFoldDB" id="A0A8S2Z599"/>
<gene>
    <name evidence="3" type="ORF">SMN809_LOCUS39327</name>
</gene>
<evidence type="ECO:0000313" key="3">
    <source>
        <dbReference type="EMBL" id="CAF4607317.1"/>
    </source>
</evidence>
<dbReference type="InterPro" id="IPR023410">
    <property type="entry name" value="14-3-3_domain"/>
</dbReference>
<name>A0A8S2Z599_9BILA</name>
<dbReference type="EMBL" id="CAJOBI010105269">
    <property type="protein sequence ID" value="CAF4607317.1"/>
    <property type="molecule type" value="Genomic_DNA"/>
</dbReference>
<sequence length="51" mass="5896">PKQSIIMATKDEEVQRAKLAEQAERYDDMANAMKKVTESNNELTNEERNLL</sequence>
<evidence type="ECO:0000313" key="4">
    <source>
        <dbReference type="Proteomes" id="UP000676336"/>
    </source>
</evidence>
<dbReference type="InterPro" id="IPR000308">
    <property type="entry name" value="14-3-3"/>
</dbReference>
<accession>A0A8S2Z599</accession>
<dbReference type="PANTHER" id="PTHR18860">
    <property type="entry name" value="14-3-3 PROTEIN"/>
    <property type="match status" value="1"/>
</dbReference>
<organism evidence="3 4">
    <name type="scientific">Rotaria magnacalcarata</name>
    <dbReference type="NCBI Taxonomy" id="392030"/>
    <lineage>
        <taxon>Eukaryota</taxon>
        <taxon>Metazoa</taxon>
        <taxon>Spiralia</taxon>
        <taxon>Gnathifera</taxon>
        <taxon>Rotifera</taxon>
        <taxon>Eurotatoria</taxon>
        <taxon>Bdelloidea</taxon>
        <taxon>Philodinida</taxon>
        <taxon>Philodinidae</taxon>
        <taxon>Rotaria</taxon>
    </lineage>
</organism>
<feature type="domain" description="14-3-3" evidence="2">
    <location>
        <begin position="17"/>
        <end position="51"/>
    </location>
</feature>
<dbReference type="Gene3D" id="1.20.190.20">
    <property type="entry name" value="14-3-3 domain"/>
    <property type="match status" value="1"/>
</dbReference>
<comment type="similarity">
    <text evidence="1">Belongs to the 14-3-3 family.</text>
</comment>
<feature type="non-terminal residue" evidence="3">
    <location>
        <position position="51"/>
    </location>
</feature>